<dbReference type="EMBL" id="BNEB01000002">
    <property type="protein sequence ID" value="GHI60751.1"/>
    <property type="molecule type" value="Genomic_DNA"/>
</dbReference>
<keyword evidence="3" id="KW-1185">Reference proteome</keyword>
<proteinExistence type="predicted"/>
<comment type="caution">
    <text evidence="2">The sequence shown here is derived from an EMBL/GenBank/DDBJ whole genome shotgun (WGS) entry which is preliminary data.</text>
</comment>
<dbReference type="Proteomes" id="UP000649259">
    <property type="component" value="Unassembled WGS sequence"/>
</dbReference>
<feature type="region of interest" description="Disordered" evidence="1">
    <location>
        <begin position="26"/>
        <end position="59"/>
    </location>
</feature>
<evidence type="ECO:0000256" key="1">
    <source>
        <dbReference type="SAM" id="MobiDB-lite"/>
    </source>
</evidence>
<accession>A0ABQ3RY31</accession>
<feature type="compositionally biased region" description="Low complexity" evidence="1">
    <location>
        <begin position="33"/>
        <end position="45"/>
    </location>
</feature>
<protein>
    <submittedName>
        <fullName evidence="2">Uncharacterized protein</fullName>
    </submittedName>
</protein>
<name>A0ABQ3RY31_9ACTN</name>
<evidence type="ECO:0000313" key="2">
    <source>
        <dbReference type="EMBL" id="GHI60751.1"/>
    </source>
</evidence>
<reference evidence="3" key="1">
    <citation type="submission" date="2023-07" db="EMBL/GenBank/DDBJ databases">
        <title>Whole genome shotgun sequence of Streptomyces cacaoi subsp. asoensis NBRC 13813.</title>
        <authorList>
            <person name="Komaki H."/>
            <person name="Tamura T."/>
        </authorList>
    </citation>
    <scope>NUCLEOTIDE SEQUENCE [LARGE SCALE GENOMIC DNA]</scope>
    <source>
        <strain evidence="3">NBRC 13813</strain>
    </source>
</reference>
<organism evidence="2 3">
    <name type="scientific">Streptomyces asoensis</name>
    <dbReference type="NCBI Taxonomy" id="249586"/>
    <lineage>
        <taxon>Bacteria</taxon>
        <taxon>Bacillati</taxon>
        <taxon>Actinomycetota</taxon>
        <taxon>Actinomycetes</taxon>
        <taxon>Kitasatosporales</taxon>
        <taxon>Streptomycetaceae</taxon>
        <taxon>Streptomyces</taxon>
    </lineage>
</organism>
<feature type="compositionally biased region" description="Basic residues" evidence="1">
    <location>
        <begin position="49"/>
        <end position="59"/>
    </location>
</feature>
<sequence length="59" mass="6229">MVRLREGRGVVRFGADGPHRCGLAWEPGAVDEGTGAAASRPSGRGARWRERRNRGAGAA</sequence>
<gene>
    <name evidence="2" type="ORF">Saso_24010</name>
</gene>
<evidence type="ECO:0000313" key="3">
    <source>
        <dbReference type="Proteomes" id="UP000649259"/>
    </source>
</evidence>